<feature type="region of interest" description="Disordered" evidence="3">
    <location>
        <begin position="233"/>
        <end position="263"/>
    </location>
</feature>
<evidence type="ECO:0000313" key="6">
    <source>
        <dbReference type="Proteomes" id="UP000800096"/>
    </source>
</evidence>
<dbReference type="PANTHER" id="PTHR46116:SF15">
    <property type="entry name" value="(E3-INDEPENDENT) E2 UBIQUITIN-CONJUGATING ENZYME"/>
    <property type="match status" value="1"/>
</dbReference>
<feature type="region of interest" description="Disordered" evidence="3">
    <location>
        <begin position="858"/>
        <end position="980"/>
    </location>
</feature>
<feature type="domain" description="UBC core" evidence="4">
    <location>
        <begin position="535"/>
        <end position="695"/>
    </location>
</feature>
<dbReference type="Gene3D" id="3.10.110.10">
    <property type="entry name" value="Ubiquitin Conjugating Enzyme"/>
    <property type="match status" value="1"/>
</dbReference>
<accession>A0A6A5QDX0</accession>
<feature type="compositionally biased region" description="Basic and acidic residues" evidence="3">
    <location>
        <begin position="239"/>
        <end position="254"/>
    </location>
</feature>
<feature type="compositionally biased region" description="Basic residues" evidence="3">
    <location>
        <begin position="952"/>
        <end position="962"/>
    </location>
</feature>
<evidence type="ECO:0000256" key="1">
    <source>
        <dbReference type="ARBA" id="ARBA00022679"/>
    </source>
</evidence>
<dbReference type="CDD" id="cd23810">
    <property type="entry name" value="UBCc_BIRC6"/>
    <property type="match status" value="1"/>
</dbReference>
<feature type="region of interest" description="Disordered" evidence="3">
    <location>
        <begin position="755"/>
        <end position="776"/>
    </location>
</feature>
<dbReference type="EMBL" id="ML979138">
    <property type="protein sequence ID" value="KAF1913835.1"/>
    <property type="molecule type" value="Genomic_DNA"/>
</dbReference>
<feature type="compositionally biased region" description="Low complexity" evidence="3">
    <location>
        <begin position="925"/>
        <end position="939"/>
    </location>
</feature>
<dbReference type="PANTHER" id="PTHR46116">
    <property type="entry name" value="(E3-INDEPENDENT) E2 UBIQUITIN-CONJUGATING ENZYME"/>
    <property type="match status" value="1"/>
</dbReference>
<dbReference type="InterPro" id="IPR000608">
    <property type="entry name" value="UBC"/>
</dbReference>
<dbReference type="AlphaFoldDB" id="A0A6A5QDX0"/>
<dbReference type="Pfam" id="PF00179">
    <property type="entry name" value="UQ_con"/>
    <property type="match status" value="1"/>
</dbReference>
<dbReference type="Proteomes" id="UP000800096">
    <property type="component" value="Unassembled WGS sequence"/>
</dbReference>
<dbReference type="GO" id="GO:0061631">
    <property type="term" value="F:ubiquitin conjugating enzyme activity"/>
    <property type="evidence" value="ECO:0007669"/>
    <property type="project" value="TreeGrafter"/>
</dbReference>
<feature type="region of interest" description="Disordered" evidence="3">
    <location>
        <begin position="1"/>
        <end position="22"/>
    </location>
</feature>
<dbReference type="SMART" id="SM00212">
    <property type="entry name" value="UBCc"/>
    <property type="match status" value="1"/>
</dbReference>
<organism evidence="5 6">
    <name type="scientific">Ampelomyces quisqualis</name>
    <name type="common">Powdery mildew agent</name>
    <dbReference type="NCBI Taxonomy" id="50730"/>
    <lineage>
        <taxon>Eukaryota</taxon>
        <taxon>Fungi</taxon>
        <taxon>Dikarya</taxon>
        <taxon>Ascomycota</taxon>
        <taxon>Pezizomycotina</taxon>
        <taxon>Dothideomycetes</taxon>
        <taxon>Pleosporomycetidae</taxon>
        <taxon>Pleosporales</taxon>
        <taxon>Pleosporineae</taxon>
        <taxon>Phaeosphaeriaceae</taxon>
        <taxon>Ampelomyces</taxon>
    </lineage>
</organism>
<evidence type="ECO:0000313" key="5">
    <source>
        <dbReference type="EMBL" id="KAF1913835.1"/>
    </source>
</evidence>
<keyword evidence="2" id="KW-0833">Ubl conjugation pathway</keyword>
<reference evidence="5" key="1">
    <citation type="journal article" date="2020" name="Stud. Mycol.">
        <title>101 Dothideomycetes genomes: a test case for predicting lifestyles and emergence of pathogens.</title>
        <authorList>
            <person name="Haridas S."/>
            <person name="Albert R."/>
            <person name="Binder M."/>
            <person name="Bloem J."/>
            <person name="Labutti K."/>
            <person name="Salamov A."/>
            <person name="Andreopoulos B."/>
            <person name="Baker S."/>
            <person name="Barry K."/>
            <person name="Bills G."/>
            <person name="Bluhm B."/>
            <person name="Cannon C."/>
            <person name="Castanera R."/>
            <person name="Culley D."/>
            <person name="Daum C."/>
            <person name="Ezra D."/>
            <person name="Gonzalez J."/>
            <person name="Henrissat B."/>
            <person name="Kuo A."/>
            <person name="Liang C."/>
            <person name="Lipzen A."/>
            <person name="Lutzoni F."/>
            <person name="Magnuson J."/>
            <person name="Mondo S."/>
            <person name="Nolan M."/>
            <person name="Ohm R."/>
            <person name="Pangilinan J."/>
            <person name="Park H.-J."/>
            <person name="Ramirez L."/>
            <person name="Alfaro M."/>
            <person name="Sun H."/>
            <person name="Tritt A."/>
            <person name="Yoshinaga Y."/>
            <person name="Zwiers L.-H."/>
            <person name="Turgeon B."/>
            <person name="Goodwin S."/>
            <person name="Spatafora J."/>
            <person name="Crous P."/>
            <person name="Grigoriev I."/>
        </authorList>
    </citation>
    <scope>NUCLEOTIDE SEQUENCE</scope>
    <source>
        <strain evidence="5">HMLAC05119</strain>
    </source>
</reference>
<gene>
    <name evidence="5" type="ORF">BDU57DRAFT_520884</name>
</gene>
<keyword evidence="6" id="KW-1185">Reference proteome</keyword>
<dbReference type="OrthoDB" id="47801at2759"/>
<name>A0A6A5QDX0_AMPQU</name>
<evidence type="ECO:0000256" key="2">
    <source>
        <dbReference type="ARBA" id="ARBA00022786"/>
    </source>
</evidence>
<sequence>MSRNGKSRWDSSDYPQDDEDPDFLEALRLSRELNDGPASIFGPSSKPAHYDEDDDFAYAYALELQFGTSHDAQPAQGHASMSTPTDKHVAAPQRATSPWVLKEKEAKTAVYDAGAPTETTFRTLETFFAHIRLAKCSACGYAFFGSELDVRNMLKHWKNGKSAVGSLMKCQICSKLSCIACTPHSFLKQSFVSVKGKQISWCCTGGRLILLWLLLCSLDDHFSRSKSAALVHSSSNQKLRPEPETKGKAGEQSRGRGGGVGFGSRGRHFHAAFMPSGMGYGSDIGGYASYGAGHTLSGHKLDAQSSSVSGKAKALSAQQTEDQFYALHLQLIEALLPSFERETSFDFDPPDATAEMLVESKLLDYCAELLRNDSLEDATKRSEVYLALVSILRTLGAHYATASTVYSRRAVRKDNSNLLTSSVGKYAESKKESTSPLLDNLNNLNVQSKLVLRGAKSNAKEFRTRDGQNLLLLCRQIDDLWAYLDANSDAGNGGEANGKQAKADIPSLLEMPDDKILAAHAHGSAAKALRSNAPGRFKRLITEITSLKTGLPPGIFIRHAESRPDVQKVIIIGPVGTPYENGLFEFDVWCDGMFPKKPPQVFFKTTSGGRVAFNPNLYADGKVCLSLLGTWQGEPWVPNESTLLQVFISIQAMILCEEPWYNEPGRELSYCRGQGEGPSASYNQHIRQHTVRTAMLEWLDKPPALWKDVIDQHFTANADKILHTAVEWSKSQVEPQPTLYAAPFDDDYYDDIPHPAAQSHLPSLSTPPAAPRRFAPPRTDDMATMLKRLQKSLYKYGASEIVSKETLVAPTASRARTTRSSMALPDMDQAVLPPLPLLPWPHFGHPLPTPPPYYTPYDPSGFAPHTHSPHGRGGSSGLDNHRGFSGTGRVLSNSAGHKPQNARGRGGPSHRAAGPELGRYETRSSTRGRGAAGPGTPASNLLHGSFEEVLSKRGRGTHRGRGGRGDRGGRGGIAPSNPGQ</sequence>
<proteinExistence type="predicted"/>
<dbReference type="PROSITE" id="PS50127">
    <property type="entry name" value="UBC_2"/>
    <property type="match status" value="1"/>
</dbReference>
<evidence type="ECO:0000256" key="3">
    <source>
        <dbReference type="SAM" id="MobiDB-lite"/>
    </source>
</evidence>
<keyword evidence="1" id="KW-0808">Transferase</keyword>
<protein>
    <recommendedName>
        <fullName evidence="4">UBC core domain-containing protein</fullName>
    </recommendedName>
</protein>
<feature type="region of interest" description="Disordered" evidence="3">
    <location>
        <begin position="71"/>
        <end position="96"/>
    </location>
</feature>
<evidence type="ECO:0000259" key="4">
    <source>
        <dbReference type="PROSITE" id="PS50127"/>
    </source>
</evidence>
<dbReference type="SUPFAM" id="SSF54495">
    <property type="entry name" value="UBC-like"/>
    <property type="match status" value="1"/>
</dbReference>
<dbReference type="InterPro" id="IPR016135">
    <property type="entry name" value="UBQ-conjugating_enzyme/RWD"/>
</dbReference>